<feature type="domain" description="Ionotropic glutamate receptor C-terminal" evidence="16">
    <location>
        <begin position="440"/>
        <end position="782"/>
    </location>
</feature>
<keyword evidence="11" id="KW-1071">Ligand-gated ion channel</keyword>
<evidence type="ECO:0000256" key="10">
    <source>
        <dbReference type="ARBA" id="ARBA00023180"/>
    </source>
</evidence>
<dbReference type="Gene3D" id="3.40.190.10">
    <property type="entry name" value="Periplasmic binding protein-like II"/>
    <property type="match status" value="2"/>
</dbReference>
<evidence type="ECO:0000313" key="18">
    <source>
        <dbReference type="RefSeq" id="XP_031390934.1"/>
    </source>
</evidence>
<dbReference type="RefSeq" id="XP_031390934.1">
    <property type="nucleotide sequence ID" value="XM_031535074.1"/>
</dbReference>
<keyword evidence="12" id="KW-0407">Ion channel</keyword>
<feature type="transmembrane region" description="Helical" evidence="14">
    <location>
        <begin position="564"/>
        <end position="583"/>
    </location>
</feature>
<evidence type="ECO:0000256" key="13">
    <source>
        <dbReference type="SAM" id="MobiDB-lite"/>
    </source>
</evidence>
<reference evidence="17" key="1">
    <citation type="journal article" date="2020" name="Plant Biotechnol. J.">
        <title>The pomegranate (Punica granatum L.) draft genome dissects genetic divergence between soft- and hard-seeded cultivars.</title>
        <authorList>
            <person name="Luo X."/>
            <person name="Li H."/>
            <person name="Wu Z."/>
            <person name="Yao W."/>
            <person name="Zhao P."/>
            <person name="Cao D."/>
            <person name="Yu H."/>
            <person name="Li K."/>
            <person name="Poudel K."/>
            <person name="Zhao D."/>
            <person name="Zhang F."/>
            <person name="Xia X."/>
            <person name="Chen L."/>
            <person name="Wang Q."/>
            <person name="Jing D."/>
            <person name="Cao S."/>
        </authorList>
    </citation>
    <scope>NUCLEOTIDE SEQUENCE [LARGE SCALE GENOMIC DNA]</scope>
    <source>
        <strain evidence="17">cv. Tunisia</strain>
    </source>
</reference>
<dbReference type="Pfam" id="PF00060">
    <property type="entry name" value="Lig_chan"/>
    <property type="match status" value="1"/>
</dbReference>
<comment type="similarity">
    <text evidence="2">Belongs to the glutamate-gated ion channel (TC 1.A.10.1) family.</text>
</comment>
<keyword evidence="9" id="KW-0675">Receptor</keyword>
<feature type="transmembrane region" description="Helical" evidence="14">
    <location>
        <begin position="625"/>
        <end position="651"/>
    </location>
</feature>
<evidence type="ECO:0000256" key="7">
    <source>
        <dbReference type="ARBA" id="ARBA00023065"/>
    </source>
</evidence>
<evidence type="ECO:0000256" key="3">
    <source>
        <dbReference type="ARBA" id="ARBA00022448"/>
    </source>
</evidence>
<dbReference type="GeneID" id="116203379"/>
<dbReference type="FunFam" id="1.10.287.70:FF:000037">
    <property type="entry name" value="Glutamate receptor"/>
    <property type="match status" value="1"/>
</dbReference>
<dbReference type="Pfam" id="PF10613">
    <property type="entry name" value="Lig_chan-Glu_bd"/>
    <property type="match status" value="1"/>
</dbReference>
<dbReference type="GO" id="GO:0015276">
    <property type="term" value="F:ligand-gated monoatomic ion channel activity"/>
    <property type="evidence" value="ECO:0007669"/>
    <property type="project" value="InterPro"/>
</dbReference>
<name>A0A6P8D8T7_PUNGR</name>
<organism evidence="17 18">
    <name type="scientific">Punica granatum</name>
    <name type="common">Pomegranate</name>
    <dbReference type="NCBI Taxonomy" id="22663"/>
    <lineage>
        <taxon>Eukaryota</taxon>
        <taxon>Viridiplantae</taxon>
        <taxon>Streptophyta</taxon>
        <taxon>Embryophyta</taxon>
        <taxon>Tracheophyta</taxon>
        <taxon>Spermatophyta</taxon>
        <taxon>Magnoliopsida</taxon>
        <taxon>eudicotyledons</taxon>
        <taxon>Gunneridae</taxon>
        <taxon>Pentapetalae</taxon>
        <taxon>rosids</taxon>
        <taxon>malvids</taxon>
        <taxon>Myrtales</taxon>
        <taxon>Lythraceae</taxon>
        <taxon>Punica</taxon>
    </lineage>
</organism>
<keyword evidence="10" id="KW-0325">Glycoprotein</keyword>
<feature type="chain" id="PRO_5028116955" evidence="15">
    <location>
        <begin position="25"/>
        <end position="866"/>
    </location>
</feature>
<dbReference type="InterPro" id="IPR001320">
    <property type="entry name" value="Iontro_rcpt_C"/>
</dbReference>
<protein>
    <submittedName>
        <fullName evidence="18">Glutamate receptor 2.9-like</fullName>
    </submittedName>
</protein>
<accession>A0A6P8D8T7</accession>
<keyword evidence="6 14" id="KW-1133">Transmembrane helix</keyword>
<evidence type="ECO:0000256" key="12">
    <source>
        <dbReference type="ARBA" id="ARBA00023303"/>
    </source>
</evidence>
<evidence type="ECO:0000256" key="14">
    <source>
        <dbReference type="SAM" id="Phobius"/>
    </source>
</evidence>
<evidence type="ECO:0000256" key="9">
    <source>
        <dbReference type="ARBA" id="ARBA00023170"/>
    </source>
</evidence>
<keyword evidence="7" id="KW-0406">Ion transport</keyword>
<evidence type="ECO:0000259" key="16">
    <source>
        <dbReference type="SMART" id="SM00079"/>
    </source>
</evidence>
<dbReference type="Gene3D" id="1.10.287.70">
    <property type="match status" value="1"/>
</dbReference>
<feature type="signal peptide" evidence="15">
    <location>
        <begin position="1"/>
        <end position="24"/>
    </location>
</feature>
<dbReference type="Gene3D" id="3.40.50.2300">
    <property type="match status" value="2"/>
</dbReference>
<dbReference type="InterPro" id="IPR044440">
    <property type="entry name" value="GABAb_receptor_plant_PBP1"/>
</dbReference>
<dbReference type="AlphaFoldDB" id="A0A6P8D8T7"/>
<keyword evidence="8 14" id="KW-0472">Membrane</keyword>
<evidence type="ECO:0000256" key="6">
    <source>
        <dbReference type="ARBA" id="ARBA00022989"/>
    </source>
</evidence>
<comment type="subcellular location">
    <subcellularLocation>
        <location evidence="1">Membrane</location>
        <topology evidence="1">Multi-pass membrane protein</topology>
    </subcellularLocation>
</comment>
<feature type="region of interest" description="Disordered" evidence="13">
    <location>
        <begin position="837"/>
        <end position="866"/>
    </location>
</feature>
<dbReference type="OrthoDB" id="5984008at2759"/>
<keyword evidence="5 15" id="KW-0732">Signal</keyword>
<dbReference type="SUPFAM" id="SSF53850">
    <property type="entry name" value="Periplasmic binding protein-like II"/>
    <property type="match status" value="1"/>
</dbReference>
<dbReference type="Pfam" id="PF01094">
    <property type="entry name" value="ANF_receptor"/>
    <property type="match status" value="1"/>
</dbReference>
<keyword evidence="3" id="KW-0813">Transport</keyword>
<sequence length="866" mass="96830">MGIPTLHISGIVVLIMFCFSGSQSSGEMVRTVNDEKILDIGVILNLGSLVGKEARAAIEISSQDFNSISRGYKLKLHHENSGGKPLLAVSSAEKLIKRKKVKAIIGLETWKVAELVAELGNRFQVPMISLAGNQFGRMIPGVIQMVSNKSEQLRCMANIVRTYNRHRASIIYEDMYDDNYSLSLYLSKELHNAGSEIEEQVVLPPYSSLSDPAYVVKQKLGMFKGKLSPVFIVLDLSLPMASHLLKEAKQMGFFRGDSIWVLSESVLNLLNSVHSNVTFSMRGAIGVVTDLPRKNKQYLDFIHKFHRKLNHEARDSMPGIHVLRAYDSITMVTKAMDGASSSAEITSKLLMKRMLQSKFDGLSGQVAFIEGQILNPRKPKLVSISDGTKLLYKDLNIWSPQNALSAANNAVPELKHGIKESKGGEATCSVSDVHLSGPMKIGVPRHTPFDKFVKEVNDSSGKTLYIGFCIEVFESILSVLKSTSAQTFDDYHFVPHNGSYDDLVQEVHNKTYNVAVGDITILANRSENVDFTQPFMESGLSMIVVAEPDKTDSLIFLKPFTPTMWLASGGVLIFTMLTVWFLERSKSPAFQGKKLTDQLATALWFTFCSLFHAHGDIIYRNLTRIVLVVWFFEALILTQSYTASLTSMLTVQKLKQNQITMEWLKQNNARVGCDNSTFVCDLLERAHNFRKDTIVGINNYTEFHEQLNNGIIKAIFVEYPYERAFLTRYCSGFSVTHQSYRFGGFGFAFEKGSPWTKKFSEAILELSESGKLKQMEDKSFQKECLMEKANATASSDSKTQSLGLGSFWALHVYSLGTSALCLLLSWFRSRRNGDSGHANIADGQPNGASQREHRNLEMDELHDQTR</sequence>
<evidence type="ECO:0000313" key="17">
    <source>
        <dbReference type="Proteomes" id="UP000515151"/>
    </source>
</evidence>
<dbReference type="InterPro" id="IPR001828">
    <property type="entry name" value="ANF_lig-bd_rcpt"/>
</dbReference>
<proteinExistence type="inferred from homology"/>
<evidence type="ECO:0000256" key="11">
    <source>
        <dbReference type="ARBA" id="ARBA00023286"/>
    </source>
</evidence>
<dbReference type="InterPro" id="IPR019594">
    <property type="entry name" value="Glu/Gly-bd"/>
</dbReference>
<evidence type="ECO:0000256" key="4">
    <source>
        <dbReference type="ARBA" id="ARBA00022692"/>
    </source>
</evidence>
<evidence type="ECO:0000256" key="15">
    <source>
        <dbReference type="SAM" id="SignalP"/>
    </source>
</evidence>
<dbReference type="Proteomes" id="UP000515151">
    <property type="component" value="Chromosome 4"/>
</dbReference>
<feature type="compositionally biased region" description="Basic and acidic residues" evidence="13">
    <location>
        <begin position="850"/>
        <end position="866"/>
    </location>
</feature>
<evidence type="ECO:0000256" key="1">
    <source>
        <dbReference type="ARBA" id="ARBA00004141"/>
    </source>
</evidence>
<dbReference type="CDD" id="cd19990">
    <property type="entry name" value="PBP1_GABAb_receptor_plant"/>
    <property type="match status" value="1"/>
</dbReference>
<reference evidence="18" key="2">
    <citation type="submission" date="2025-08" db="UniProtKB">
        <authorList>
            <consortium name="RefSeq"/>
        </authorList>
    </citation>
    <scope>IDENTIFICATION</scope>
    <source>
        <tissue evidence="18">Leaf</tissue>
    </source>
</reference>
<gene>
    <name evidence="18" type="primary">LOC116203379</name>
</gene>
<dbReference type="PANTHER" id="PTHR18966">
    <property type="entry name" value="IONOTROPIC GLUTAMATE RECEPTOR"/>
    <property type="match status" value="1"/>
</dbReference>
<dbReference type="SMR" id="A0A6P8D8T7"/>
<evidence type="ECO:0000256" key="5">
    <source>
        <dbReference type="ARBA" id="ARBA00022729"/>
    </source>
</evidence>
<dbReference type="GO" id="GO:0016020">
    <property type="term" value="C:membrane"/>
    <property type="evidence" value="ECO:0007669"/>
    <property type="project" value="UniProtKB-SubCell"/>
</dbReference>
<evidence type="ECO:0000256" key="2">
    <source>
        <dbReference type="ARBA" id="ARBA00008685"/>
    </source>
</evidence>
<dbReference type="InterPro" id="IPR028082">
    <property type="entry name" value="Peripla_BP_I"/>
</dbReference>
<evidence type="ECO:0000256" key="8">
    <source>
        <dbReference type="ARBA" id="ARBA00023136"/>
    </source>
</evidence>
<dbReference type="InterPro" id="IPR015683">
    <property type="entry name" value="Ionotropic_Glu_rcpt"/>
</dbReference>
<feature type="transmembrane region" description="Helical" evidence="14">
    <location>
        <begin position="807"/>
        <end position="827"/>
    </location>
</feature>
<dbReference type="SMART" id="SM00079">
    <property type="entry name" value="PBPe"/>
    <property type="match status" value="1"/>
</dbReference>
<keyword evidence="17" id="KW-1185">Reference proteome</keyword>
<dbReference type="SUPFAM" id="SSF53822">
    <property type="entry name" value="Periplasmic binding protein-like I"/>
    <property type="match status" value="1"/>
</dbReference>
<keyword evidence="4 14" id="KW-0812">Transmembrane</keyword>